<dbReference type="eggNOG" id="ENOG502RZN8">
    <property type="taxonomic scope" value="Eukaryota"/>
</dbReference>
<dbReference type="HOGENOM" id="CLU_060372_0_1_1"/>
<dbReference type="InterPro" id="IPR029052">
    <property type="entry name" value="Metallo-depent_PP-like"/>
</dbReference>
<name>S3CC21_OPHP1</name>
<dbReference type="EMBL" id="KE148147">
    <property type="protein sequence ID" value="EPE09526.1"/>
    <property type="molecule type" value="Genomic_DNA"/>
</dbReference>
<accession>S3CC21</accession>
<dbReference type="PANTHER" id="PTHR37844">
    <property type="entry name" value="SER/THR PROTEIN PHOSPHATASE SUPERFAMILY (AFU_ORTHOLOGUE AFUA_1G14840)"/>
    <property type="match status" value="1"/>
</dbReference>
<dbReference type="OMA" id="YYFKQAP"/>
<gene>
    <name evidence="1" type="ORF">F503_07302</name>
</gene>
<reference evidence="1 2" key="1">
    <citation type="journal article" date="2013" name="BMC Genomics">
        <title>The genome and transcriptome of the pine saprophyte Ophiostoma piceae, and a comparison with the bark beetle-associated pine pathogen Grosmannia clavigera.</title>
        <authorList>
            <person name="Haridas S."/>
            <person name="Wang Y."/>
            <person name="Lim L."/>
            <person name="Massoumi Alamouti S."/>
            <person name="Jackman S."/>
            <person name="Docking R."/>
            <person name="Robertson G."/>
            <person name="Birol I."/>
            <person name="Bohlmann J."/>
            <person name="Breuil C."/>
        </authorList>
    </citation>
    <scope>NUCLEOTIDE SEQUENCE [LARGE SCALE GENOMIC DNA]</scope>
    <source>
        <strain evidence="1 2">UAMH 11346</strain>
    </source>
</reference>
<dbReference type="OrthoDB" id="550558at2759"/>
<dbReference type="Proteomes" id="UP000016923">
    <property type="component" value="Unassembled WGS sequence"/>
</dbReference>
<protein>
    <submittedName>
        <fullName evidence="1">Ser thr protein phosphatase</fullName>
    </submittedName>
</protein>
<dbReference type="AlphaFoldDB" id="S3CC21"/>
<dbReference type="GO" id="GO:0016787">
    <property type="term" value="F:hydrolase activity"/>
    <property type="evidence" value="ECO:0007669"/>
    <property type="project" value="InterPro"/>
</dbReference>
<dbReference type="PANTHER" id="PTHR37844:SF2">
    <property type="entry name" value="SER_THR PROTEIN PHOSPHATASE SUPERFAMILY (AFU_ORTHOLOGUE AFUA_1G14840)"/>
    <property type="match status" value="1"/>
</dbReference>
<keyword evidence="2" id="KW-1185">Reference proteome</keyword>
<evidence type="ECO:0000313" key="2">
    <source>
        <dbReference type="Proteomes" id="UP000016923"/>
    </source>
</evidence>
<evidence type="ECO:0000313" key="1">
    <source>
        <dbReference type="EMBL" id="EPE09526.1"/>
    </source>
</evidence>
<organism evidence="1 2">
    <name type="scientific">Ophiostoma piceae (strain UAMH 11346)</name>
    <name type="common">Sap stain fungus</name>
    <dbReference type="NCBI Taxonomy" id="1262450"/>
    <lineage>
        <taxon>Eukaryota</taxon>
        <taxon>Fungi</taxon>
        <taxon>Dikarya</taxon>
        <taxon>Ascomycota</taxon>
        <taxon>Pezizomycotina</taxon>
        <taxon>Sordariomycetes</taxon>
        <taxon>Sordariomycetidae</taxon>
        <taxon>Ophiostomatales</taxon>
        <taxon>Ophiostomataceae</taxon>
        <taxon>Ophiostoma</taxon>
    </lineage>
</organism>
<dbReference type="VEuPathDB" id="FungiDB:F503_07302"/>
<sequence>MAVQIVSDLHLETYTEGYQSFQIIPRAPVLALLGDIGNVEPHRVSLATFLNTQLRQFQAVLFVPGSHEAYHSTWPATLQILHSFEAEVTARRASGEMALGELIILNRRAYRVVSNVPGVFRSVEIVFLGCSLFSHVPPERSAAVGQAMNDFRLTGDRWDVYWHNQMHARDLMWLNEAVSSLTVSRSPPFTSTAPELAIIILTHWSPTTDPRSRSPKYGGHTSDAIASSFSTDLSSQVCFQSPYVKAWAFGHTHFNCDFAFTRPNAAPLRLVTNQRGYAFAPAADYVNDKFITM</sequence>
<dbReference type="SUPFAM" id="SSF56300">
    <property type="entry name" value="Metallo-dependent phosphatases"/>
    <property type="match status" value="1"/>
</dbReference>
<proteinExistence type="predicted"/>